<dbReference type="Pfam" id="PF02775">
    <property type="entry name" value="TPP_enzyme_C"/>
    <property type="match status" value="1"/>
</dbReference>
<dbReference type="Proteomes" id="UP000217785">
    <property type="component" value="Unassembled WGS sequence"/>
</dbReference>
<dbReference type="CDD" id="cd07039">
    <property type="entry name" value="TPP_PYR_POX"/>
    <property type="match status" value="1"/>
</dbReference>
<evidence type="ECO:0000259" key="4">
    <source>
        <dbReference type="Pfam" id="PF00205"/>
    </source>
</evidence>
<dbReference type="EMBL" id="BDUF01000064">
    <property type="protein sequence ID" value="GAX90844.1"/>
    <property type="molecule type" value="Genomic_DNA"/>
</dbReference>
<keyword evidence="8" id="KW-1185">Reference proteome</keyword>
<dbReference type="PANTHER" id="PTHR42981:SF2">
    <property type="entry name" value="PYRUVATE DEHYDROGENASE [UBIQUINONE]"/>
    <property type="match status" value="1"/>
</dbReference>
<evidence type="ECO:0000256" key="2">
    <source>
        <dbReference type="ARBA" id="ARBA00023052"/>
    </source>
</evidence>
<comment type="similarity">
    <text evidence="1 3">Belongs to the TPP enzyme family.</text>
</comment>
<organism evidence="7 8">
    <name type="scientific">Effusibacillus lacus</name>
    <dbReference type="NCBI Taxonomy" id="1348429"/>
    <lineage>
        <taxon>Bacteria</taxon>
        <taxon>Bacillati</taxon>
        <taxon>Bacillota</taxon>
        <taxon>Bacilli</taxon>
        <taxon>Bacillales</taxon>
        <taxon>Alicyclobacillaceae</taxon>
        <taxon>Effusibacillus</taxon>
    </lineage>
</organism>
<feature type="domain" description="Thiamine pyrophosphate enzyme TPP-binding" evidence="5">
    <location>
        <begin position="376"/>
        <end position="521"/>
    </location>
</feature>
<dbReference type="InterPro" id="IPR029035">
    <property type="entry name" value="DHS-like_NAD/FAD-binding_dom"/>
</dbReference>
<keyword evidence="2 3" id="KW-0786">Thiamine pyrophosphate</keyword>
<gene>
    <name evidence="7" type="ORF">EFBL_2486</name>
</gene>
<evidence type="ECO:0000313" key="7">
    <source>
        <dbReference type="EMBL" id="GAX90844.1"/>
    </source>
</evidence>
<dbReference type="SUPFAM" id="SSF52518">
    <property type="entry name" value="Thiamin diphosphate-binding fold (THDP-binding)"/>
    <property type="match status" value="2"/>
</dbReference>
<evidence type="ECO:0000256" key="3">
    <source>
        <dbReference type="RuleBase" id="RU362132"/>
    </source>
</evidence>
<dbReference type="GO" id="GO:0030976">
    <property type="term" value="F:thiamine pyrophosphate binding"/>
    <property type="evidence" value="ECO:0007669"/>
    <property type="project" value="InterPro"/>
</dbReference>
<dbReference type="InterPro" id="IPR047210">
    <property type="entry name" value="TPP_PYR_POXB-like"/>
</dbReference>
<evidence type="ECO:0000259" key="6">
    <source>
        <dbReference type="Pfam" id="PF02776"/>
    </source>
</evidence>
<comment type="caution">
    <text evidence="7">The sequence shown here is derived from an EMBL/GenBank/DDBJ whole genome shotgun (WGS) entry which is preliminary data.</text>
</comment>
<dbReference type="InterPro" id="IPR012000">
    <property type="entry name" value="Thiamin_PyroP_enz_cen_dom"/>
</dbReference>
<sequence>MAELILEQLHIWGVRRIYGVVGDGILGLMDAIAKQDRIQFIAVKHESVAAMMASAEAKLTGNLGVCTATMGPGITNLLNGLGDAHLDKAPVLAITGQAPTNNIGTDYKQYINQQELIKPFAAFSTLLTHPDATVKVLVKAMHTSLIQGAVTHISVPKDVFNMMASSKVRRKPKLVKGITKFDKSELQDALNILWAAQKPMILAGIGAREAAPSLEKLAEALGAGILLSLGAKGMIPETSPHVLGGIGQGGNPYAADLFKQSDVVLLVGDTWWPEGYVPKDARIVQIDYMQQEIGRGDIPVELGIVGESQTVVPLLAEALQGRKVNQEWLQQCRDVKTRWEKQNQEEGQTGGTPIHPSTVCRVIEQCVAPDAIVTIDTGDVTVWMNRNFRPQNQRMLFSGDWRTMGYGWPAALAAKLAEPHKQVVACVGDGGIEMVMADLLTAVRYELPITLIVFNNGSLQMEADKMQAGGYLPEGVQLTNPDFVKLAEACGWEGHQVDTKDKLETTLRQALKSNKPVLIDVKTAAVMHPETKSLTTNNEKVKV</sequence>
<protein>
    <submittedName>
        <fullName evidence="7">Pyruvate oxidase</fullName>
    </submittedName>
</protein>
<keyword evidence="7" id="KW-0670">Pyruvate</keyword>
<proteinExistence type="inferred from homology"/>
<dbReference type="Gene3D" id="3.40.50.970">
    <property type="match status" value="2"/>
</dbReference>
<evidence type="ECO:0000256" key="1">
    <source>
        <dbReference type="ARBA" id="ARBA00007812"/>
    </source>
</evidence>
<dbReference type="InterPro" id="IPR047211">
    <property type="entry name" value="POXB-like"/>
</dbReference>
<dbReference type="GO" id="GO:0000287">
    <property type="term" value="F:magnesium ion binding"/>
    <property type="evidence" value="ECO:0007669"/>
    <property type="project" value="InterPro"/>
</dbReference>
<dbReference type="SUPFAM" id="SSF52467">
    <property type="entry name" value="DHS-like NAD/FAD-binding domain"/>
    <property type="match status" value="1"/>
</dbReference>
<dbReference type="InterPro" id="IPR012001">
    <property type="entry name" value="Thiamin_PyroP_enz_TPP-bd_dom"/>
</dbReference>
<feature type="domain" description="Thiamine pyrophosphate enzyme central" evidence="4">
    <location>
        <begin position="186"/>
        <end position="312"/>
    </location>
</feature>
<feature type="domain" description="Thiamine pyrophosphate enzyme N-terminal TPP-binding" evidence="6">
    <location>
        <begin position="2"/>
        <end position="115"/>
    </location>
</feature>
<dbReference type="PANTHER" id="PTHR42981">
    <property type="entry name" value="PYRUVATE DEHYDROGENASE [UBIQUINONE]"/>
    <property type="match status" value="1"/>
</dbReference>
<dbReference type="GO" id="GO:0003824">
    <property type="term" value="F:catalytic activity"/>
    <property type="evidence" value="ECO:0007669"/>
    <property type="project" value="InterPro"/>
</dbReference>
<dbReference type="Gene3D" id="3.40.50.1220">
    <property type="entry name" value="TPP-binding domain"/>
    <property type="match status" value="1"/>
</dbReference>
<dbReference type="Pfam" id="PF02776">
    <property type="entry name" value="TPP_enzyme_N"/>
    <property type="match status" value="1"/>
</dbReference>
<evidence type="ECO:0000259" key="5">
    <source>
        <dbReference type="Pfam" id="PF02775"/>
    </source>
</evidence>
<dbReference type="Pfam" id="PF00205">
    <property type="entry name" value="TPP_enzyme_M"/>
    <property type="match status" value="1"/>
</dbReference>
<dbReference type="InterPro" id="IPR029061">
    <property type="entry name" value="THDP-binding"/>
</dbReference>
<accession>A0A292YR16</accession>
<evidence type="ECO:0000313" key="8">
    <source>
        <dbReference type="Proteomes" id="UP000217785"/>
    </source>
</evidence>
<name>A0A292YR16_9BACL</name>
<dbReference type="InterPro" id="IPR011766">
    <property type="entry name" value="TPP_enzyme_TPP-bd"/>
</dbReference>
<dbReference type="AlphaFoldDB" id="A0A292YR16"/>
<reference evidence="8" key="1">
    <citation type="submission" date="2017-07" db="EMBL/GenBank/DDBJ databases">
        <title>Draft genome sequence of Effusibacillus lacus strain skLN1.</title>
        <authorList>
            <person name="Watanabe M."/>
            <person name="Kojima H."/>
            <person name="Fukui M."/>
        </authorList>
    </citation>
    <scope>NUCLEOTIDE SEQUENCE [LARGE SCALE GENOMIC DNA]</scope>
    <source>
        <strain evidence="8">skLN1</strain>
    </source>
</reference>